<organism evidence="2">
    <name type="scientific">viral metagenome</name>
    <dbReference type="NCBI Taxonomy" id="1070528"/>
    <lineage>
        <taxon>unclassified sequences</taxon>
        <taxon>metagenomes</taxon>
        <taxon>organismal metagenomes</taxon>
    </lineage>
</organism>
<name>A0A6C0KJS2_9ZZZZ</name>
<dbReference type="EMBL" id="MN740916">
    <property type="protein sequence ID" value="QHU17533.1"/>
    <property type="molecule type" value="Genomic_DNA"/>
</dbReference>
<evidence type="ECO:0000313" key="2">
    <source>
        <dbReference type="EMBL" id="QHU17533.1"/>
    </source>
</evidence>
<feature type="transmembrane region" description="Helical" evidence="1">
    <location>
        <begin position="15"/>
        <end position="39"/>
    </location>
</feature>
<protein>
    <submittedName>
        <fullName evidence="2">Uncharacterized protein</fullName>
    </submittedName>
</protein>
<keyword evidence="1" id="KW-0812">Transmembrane</keyword>
<accession>A0A6C0KJS2</accession>
<reference evidence="2" key="1">
    <citation type="journal article" date="2020" name="Nature">
        <title>Giant virus diversity and host interactions through global metagenomics.</title>
        <authorList>
            <person name="Schulz F."/>
            <person name="Roux S."/>
            <person name="Paez-Espino D."/>
            <person name="Jungbluth S."/>
            <person name="Walsh D.A."/>
            <person name="Denef V.J."/>
            <person name="McMahon K.D."/>
            <person name="Konstantinidis K.T."/>
            <person name="Eloe-Fadrosh E.A."/>
            <person name="Kyrpides N.C."/>
            <person name="Woyke T."/>
        </authorList>
    </citation>
    <scope>NUCLEOTIDE SEQUENCE</scope>
    <source>
        <strain evidence="2">GVMAG-S-3300012919-55</strain>
    </source>
</reference>
<dbReference type="AlphaFoldDB" id="A0A6C0KJS2"/>
<proteinExistence type="predicted"/>
<keyword evidence="1" id="KW-0472">Membrane</keyword>
<keyword evidence="1" id="KW-1133">Transmembrane helix</keyword>
<evidence type="ECO:0000256" key="1">
    <source>
        <dbReference type="SAM" id="Phobius"/>
    </source>
</evidence>
<sequence>MPQSNTWIDANIYTLWLQLGIFITCTSIMMLFVSIYFTLKQRHNLIRKMNNPFPSSNNLQFH</sequence>